<comment type="caution">
    <text evidence="3">The sequence shown here is derived from an EMBL/GenBank/DDBJ whole genome shotgun (WGS) entry which is preliminary data.</text>
</comment>
<dbReference type="SMART" id="SM00220">
    <property type="entry name" value="S_TKc"/>
    <property type="match status" value="1"/>
</dbReference>
<dbReference type="Pfam" id="PF00069">
    <property type="entry name" value="Pkinase"/>
    <property type="match status" value="1"/>
</dbReference>
<accession>A0ABD1Z8W3</accession>
<feature type="domain" description="Protein kinase" evidence="2">
    <location>
        <begin position="158"/>
        <end position="455"/>
    </location>
</feature>
<protein>
    <recommendedName>
        <fullName evidence="2">Protein kinase domain-containing protein</fullName>
    </recommendedName>
</protein>
<organism evidence="3 4">
    <name type="scientific">Riccia fluitans</name>
    <dbReference type="NCBI Taxonomy" id="41844"/>
    <lineage>
        <taxon>Eukaryota</taxon>
        <taxon>Viridiplantae</taxon>
        <taxon>Streptophyta</taxon>
        <taxon>Embryophyta</taxon>
        <taxon>Marchantiophyta</taxon>
        <taxon>Marchantiopsida</taxon>
        <taxon>Marchantiidae</taxon>
        <taxon>Marchantiales</taxon>
        <taxon>Ricciaceae</taxon>
        <taxon>Riccia</taxon>
    </lineage>
</organism>
<dbReference type="Gene3D" id="3.30.200.20">
    <property type="entry name" value="Phosphorylase Kinase, domain 1"/>
    <property type="match status" value="1"/>
</dbReference>
<name>A0ABD1Z8W3_9MARC</name>
<dbReference type="PROSITE" id="PS50011">
    <property type="entry name" value="PROTEIN_KINASE_DOM"/>
    <property type="match status" value="1"/>
</dbReference>
<dbReference type="InterPro" id="IPR011009">
    <property type="entry name" value="Kinase-like_dom_sf"/>
</dbReference>
<evidence type="ECO:0000313" key="3">
    <source>
        <dbReference type="EMBL" id="KAL2644168.1"/>
    </source>
</evidence>
<keyword evidence="4" id="KW-1185">Reference proteome</keyword>
<gene>
    <name evidence="3" type="ORF">R1flu_011755</name>
</gene>
<evidence type="ECO:0000313" key="4">
    <source>
        <dbReference type="Proteomes" id="UP001605036"/>
    </source>
</evidence>
<feature type="compositionally biased region" description="Pro residues" evidence="1">
    <location>
        <begin position="60"/>
        <end position="74"/>
    </location>
</feature>
<feature type="region of interest" description="Disordered" evidence="1">
    <location>
        <begin position="1"/>
        <end position="24"/>
    </location>
</feature>
<dbReference type="AlphaFoldDB" id="A0ABD1Z8W3"/>
<dbReference type="EMBL" id="JBHFFA010000002">
    <property type="protein sequence ID" value="KAL2644168.1"/>
    <property type="molecule type" value="Genomic_DNA"/>
</dbReference>
<proteinExistence type="predicted"/>
<dbReference type="PANTHER" id="PTHR44167:SF18">
    <property type="entry name" value="PROTEIN KINASE DOMAIN-CONTAINING PROTEIN"/>
    <property type="match status" value="1"/>
</dbReference>
<evidence type="ECO:0000259" key="2">
    <source>
        <dbReference type="PROSITE" id="PS50011"/>
    </source>
</evidence>
<feature type="region of interest" description="Disordered" evidence="1">
    <location>
        <begin position="50"/>
        <end position="79"/>
    </location>
</feature>
<dbReference type="Gene3D" id="1.10.510.10">
    <property type="entry name" value="Transferase(Phosphotransferase) domain 1"/>
    <property type="match status" value="1"/>
</dbReference>
<dbReference type="InterPro" id="IPR000719">
    <property type="entry name" value="Prot_kinase_dom"/>
</dbReference>
<evidence type="ECO:0000256" key="1">
    <source>
        <dbReference type="SAM" id="MobiDB-lite"/>
    </source>
</evidence>
<dbReference type="SUPFAM" id="SSF56112">
    <property type="entry name" value="Protein kinase-like (PK-like)"/>
    <property type="match status" value="1"/>
</dbReference>
<dbReference type="PANTHER" id="PTHR44167">
    <property type="entry name" value="OVARIAN-SPECIFIC SERINE/THREONINE-PROTEIN KINASE LOK-RELATED"/>
    <property type="match status" value="1"/>
</dbReference>
<dbReference type="Proteomes" id="UP001605036">
    <property type="component" value="Unassembled WGS sequence"/>
</dbReference>
<sequence length="507" mass="59407">MGSRTELSSKKTAKVRKSTSATSLRLPAEYYKPRKFIGFSDAFQKMVRPTPWSQRSRMYRPPPPPPPPPPPRPTTPEENHLDFANRLKRILEWEKIPFTLNNNKDFWARKDSALQSLYYQPKKDMKPKSRGVFATCKPYIPLLLPDEAHEPECDLFSVKHLELLGKDPTGSKVFRCKRVRPGIPQVSLDAGRRFFRRKNYQHQVPVTYAVKIVDKLDPRADRFRLYVEVICLTILLDHPNIVQCQEVFESEKEIFIVMELCFCAPGPLTLHDFFPVAENYSAQRVFQQLVDVVSYMHENGVVHNCLKPENVMFIDDYEFTPDPGISTCAWRTENFSSIRVIDFNKAVYDPQLSTGYNSKFLSDDYFTPEEFELCKADPQNDIRALGRILLAILVGRVPQLGEYYPYRAREDHPEYEYCKKFDPRMIDLYERIFLAVQDEPEYPPTLEAIRNHPWVKEKYVLRDTKLRDNPVVSSDYMNCETYLDTFCFPSCRHHHINNYPHACQHRQ</sequence>
<reference evidence="3 4" key="1">
    <citation type="submission" date="2024-09" db="EMBL/GenBank/DDBJ databases">
        <title>Chromosome-scale assembly of Riccia fluitans.</title>
        <authorList>
            <person name="Paukszto L."/>
            <person name="Sawicki J."/>
            <person name="Karawczyk K."/>
            <person name="Piernik-Szablinska J."/>
            <person name="Szczecinska M."/>
            <person name="Mazdziarz M."/>
        </authorList>
    </citation>
    <scope>NUCLEOTIDE SEQUENCE [LARGE SCALE GENOMIC DNA]</scope>
    <source>
        <strain evidence="3">Rf_01</strain>
        <tissue evidence="3">Aerial parts of the thallus</tissue>
    </source>
</reference>